<accession>A0A514CEX3</accession>
<dbReference type="EMBL" id="CP041253">
    <property type="protein sequence ID" value="QDH78372.1"/>
    <property type="molecule type" value="Genomic_DNA"/>
</dbReference>
<protein>
    <submittedName>
        <fullName evidence="2">Uncharacterized protein</fullName>
    </submittedName>
</protein>
<keyword evidence="3" id="KW-1185">Reference proteome</keyword>
<dbReference type="OrthoDB" id="839593at2"/>
<evidence type="ECO:0000313" key="3">
    <source>
        <dbReference type="Proteomes" id="UP000316614"/>
    </source>
</evidence>
<proteinExistence type="predicted"/>
<feature type="transmembrane region" description="Helical" evidence="1">
    <location>
        <begin position="12"/>
        <end position="39"/>
    </location>
</feature>
<organism evidence="2 3">
    <name type="scientific">Echinicola soli</name>
    <dbReference type="NCBI Taxonomy" id="2591634"/>
    <lineage>
        <taxon>Bacteria</taxon>
        <taxon>Pseudomonadati</taxon>
        <taxon>Bacteroidota</taxon>
        <taxon>Cytophagia</taxon>
        <taxon>Cytophagales</taxon>
        <taxon>Cyclobacteriaceae</taxon>
        <taxon>Echinicola</taxon>
    </lineage>
</organism>
<evidence type="ECO:0000256" key="1">
    <source>
        <dbReference type="SAM" id="Phobius"/>
    </source>
</evidence>
<keyword evidence="1" id="KW-0812">Transmembrane</keyword>
<sequence length="101" mass="11258">MTPIIKDPIIELSGIFVSILQVTAAFFGGLFLWLSIMAFNGHAMINMVLELVEAPGHVDLVETFFAGIVLLVLFMASVVVFFVLKYLRKVVNREFDARSHA</sequence>
<dbReference type="Proteomes" id="UP000316614">
    <property type="component" value="Chromosome"/>
</dbReference>
<gene>
    <name evidence="2" type="ORF">FKX85_04675</name>
</gene>
<dbReference type="AlphaFoldDB" id="A0A514CEX3"/>
<feature type="transmembrane region" description="Helical" evidence="1">
    <location>
        <begin position="64"/>
        <end position="84"/>
    </location>
</feature>
<keyword evidence="1" id="KW-0472">Membrane</keyword>
<dbReference type="RefSeq" id="WP_141613628.1">
    <property type="nucleotide sequence ID" value="NZ_CP041253.1"/>
</dbReference>
<reference evidence="2 3" key="1">
    <citation type="submission" date="2019-06" db="EMBL/GenBank/DDBJ databases">
        <title>Echinicola alkalisoli sp. nov. isolated from saline soil.</title>
        <authorList>
            <person name="Sun J.-Q."/>
            <person name="Xu L."/>
        </authorList>
    </citation>
    <scope>NUCLEOTIDE SEQUENCE [LARGE SCALE GENOMIC DNA]</scope>
    <source>
        <strain evidence="2 3">LN3S3</strain>
    </source>
</reference>
<evidence type="ECO:0000313" key="2">
    <source>
        <dbReference type="EMBL" id="QDH78372.1"/>
    </source>
</evidence>
<dbReference type="KEGG" id="echi:FKX85_04675"/>
<name>A0A514CEX3_9BACT</name>
<keyword evidence="1" id="KW-1133">Transmembrane helix</keyword>